<gene>
    <name evidence="2" type="ORF">AT705_17800</name>
</gene>
<keyword evidence="1" id="KW-0175">Coiled coil</keyword>
<dbReference type="EMBL" id="CP013611">
    <property type="protein sequence ID" value="ALU44630.1"/>
    <property type="molecule type" value="Genomic_DNA"/>
</dbReference>
<dbReference type="KEGG" id="prr:AT705_17800"/>
<dbReference type="RefSeq" id="WP_058797607.1">
    <property type="nucleotide sequence ID" value="NZ_CP013611.1"/>
</dbReference>
<evidence type="ECO:0000313" key="2">
    <source>
        <dbReference type="EMBL" id="ALU44630.1"/>
    </source>
</evidence>
<name>A0A0U3I3W9_9GAMM</name>
<proteinExistence type="predicted"/>
<evidence type="ECO:0000313" key="3">
    <source>
        <dbReference type="Proteomes" id="UP000069015"/>
    </source>
</evidence>
<feature type="coiled-coil region" evidence="1">
    <location>
        <begin position="95"/>
        <end position="129"/>
    </location>
</feature>
<dbReference type="AlphaFoldDB" id="A0A0U3I3W9"/>
<organism evidence="2 3">
    <name type="scientific">Pseudoalteromonas rubra</name>
    <dbReference type="NCBI Taxonomy" id="43658"/>
    <lineage>
        <taxon>Bacteria</taxon>
        <taxon>Pseudomonadati</taxon>
        <taxon>Pseudomonadota</taxon>
        <taxon>Gammaproteobacteria</taxon>
        <taxon>Alteromonadales</taxon>
        <taxon>Pseudoalteromonadaceae</taxon>
        <taxon>Pseudoalteromonas</taxon>
    </lineage>
</organism>
<evidence type="ECO:0000256" key="1">
    <source>
        <dbReference type="SAM" id="Coils"/>
    </source>
</evidence>
<reference evidence="2 3" key="1">
    <citation type="submission" date="2015-12" db="EMBL/GenBank/DDBJ databases">
        <title>Complete genome sequence of Pseudoalteromonas rubra SCSIO 6842, harboring a conjugative plasmid.</title>
        <authorList>
            <person name="Li B."/>
            <person name="Wang X."/>
        </authorList>
    </citation>
    <scope>NUCLEOTIDE SEQUENCE [LARGE SCALE GENOMIC DNA]</scope>
    <source>
        <strain evidence="2 3">SCSIO 6842</strain>
    </source>
</reference>
<protein>
    <submittedName>
        <fullName evidence="2">Uncharacterized protein</fullName>
    </submittedName>
</protein>
<accession>A0A0U3I3W9</accession>
<dbReference type="Proteomes" id="UP000069015">
    <property type="component" value="Chromosome 1"/>
</dbReference>
<sequence>MSCEYFADKGMKIEGNYWLVHPQTGEAWNDESAANFIAGYQPPHLSGDAIASRKIELIGEIKRAVYDCLEAQLWRVTKANERVQLAHLGGSEVEITEVNAAYKAELEKREALRQRSDEAELQVADLASIDALDAFSFKAEL</sequence>